<dbReference type="GO" id="GO:0005524">
    <property type="term" value="F:ATP binding"/>
    <property type="evidence" value="ECO:0007669"/>
    <property type="project" value="UniProtKB-KW"/>
</dbReference>
<gene>
    <name evidence="1" type="ORF">HGA03_09425</name>
</gene>
<keyword evidence="2" id="KW-1185">Reference proteome</keyword>
<keyword evidence="1" id="KW-0547">Nucleotide-binding</keyword>
<dbReference type="AlphaFoldDB" id="A0A7X6QZ69"/>
<dbReference type="SUPFAM" id="SSF55874">
    <property type="entry name" value="ATPase domain of HSP90 chaperone/DNA topoisomerase II/histidine kinase"/>
    <property type="match status" value="1"/>
</dbReference>
<evidence type="ECO:0000313" key="1">
    <source>
        <dbReference type="EMBL" id="NKY22883.1"/>
    </source>
</evidence>
<dbReference type="EMBL" id="JAAXOX010000004">
    <property type="protein sequence ID" value="NKY22883.1"/>
    <property type="molecule type" value="Genomic_DNA"/>
</dbReference>
<proteinExistence type="predicted"/>
<reference evidence="1 2" key="1">
    <citation type="submission" date="2020-04" db="EMBL/GenBank/DDBJ databases">
        <title>MicrobeNet Type strains.</title>
        <authorList>
            <person name="Nicholson A.C."/>
        </authorList>
    </citation>
    <scope>NUCLEOTIDE SEQUENCE [LARGE SCALE GENOMIC DNA]</scope>
    <source>
        <strain evidence="1 2">ATCC BAA-788</strain>
    </source>
</reference>
<dbReference type="InterPro" id="IPR036890">
    <property type="entry name" value="HATPase_C_sf"/>
</dbReference>
<accession>A0A7X6QZ69</accession>
<organism evidence="1 2">
    <name type="scientific">Cellulomonas denverensis</name>
    <dbReference type="NCBI Taxonomy" id="264297"/>
    <lineage>
        <taxon>Bacteria</taxon>
        <taxon>Bacillati</taxon>
        <taxon>Actinomycetota</taxon>
        <taxon>Actinomycetes</taxon>
        <taxon>Micrococcales</taxon>
        <taxon>Cellulomonadaceae</taxon>
        <taxon>Cellulomonas</taxon>
    </lineage>
</organism>
<name>A0A7X6QZ69_9CELL</name>
<evidence type="ECO:0000313" key="2">
    <source>
        <dbReference type="Proteomes" id="UP000581206"/>
    </source>
</evidence>
<sequence length="1014" mass="106401">MSTDVFDTRAVRERVLGTWRTDPARLREDANTEEDHARGYYRDRVVVELAQNAADAAARSGRPGRLLLRLTGDRLVAANTGAPLDAAGVASMAAMRVSTSRDDASGAALVGRFGVGFAAVRAVADRVTVASADGAVEFSADRTRAAVAALGPEQAAELDRREGAVPALRLPFPAEDRPEPGYDTTVVLELRDDQAAEAVSAMLAEVGDPLLLALPALTEIVVEDERAGRLRRIAGLDERWYRATATGELPPAAMAGRPVEERGRRGWRITWAVPRRALVDDPVAALFGEAEPGPSWPRVVHAPTPTDDVLDLPALLVATLPLDPTRRHVAPGAATDALLALAAELYARWAADLAAAGEDPLLLAPTGLAGSELDRQLRELLIDRLAHTPLLLPAGPDPEPIAPVRAVGLTGDGAPALAAALSPWFHALVAVPPGRTAAARLLGVELRDAADLIEELPATADDPARWHDLYAALAEAVTDPRTRELLAALPVPLADGRVVRGARGLLLPGPGVDTDRLDGLGLRLVHPRAAHPVLERLGALPAGPEVLLDHPAVRQAVLDSAEEDADTAERVSEAVLDLLRAAGADGRDGRPVPVDRAVFGVLTLRDADGEPAPAHGLLLPGSPAAELLDPRVLGEVDGDQLDRWGAGVLTAAGVRAGLVVLRAEDRVTGDGPEDEVDDLLAEQLDGWAEYREALAGSLGTGAVLEPLLAVADLDAVHPDRWAEALAALARPGATRDALLDPVRAADGPGSAPSYTLWWLRERAGLGLDRPFAGPEADPALRRLLPAAPGLLAGLDPAVLRGLGAVDRADQVPAADWERVLRGVARVGETLPVSWSAAVWSALAAADDPVPVELLPALVAADRVVLVHAEDAAVAPAPMWWQRTDLAAQLPVTGGGDPERIATVLDLPLSSELADGLVDDPDDGALSVTPEAVRDLLPGAPISWIEHEDLRVDGVPVDWWVEGTGPTATVHATHLAGLARGLAQAAGRWELRTTAELLLTEPGRADELAVERVAE</sequence>
<dbReference type="RefSeq" id="WP_168630021.1">
    <property type="nucleotide sequence ID" value="NZ_BONL01000001.1"/>
</dbReference>
<dbReference type="Proteomes" id="UP000581206">
    <property type="component" value="Unassembled WGS sequence"/>
</dbReference>
<protein>
    <submittedName>
        <fullName evidence="1">ATP-binding protein</fullName>
    </submittedName>
</protein>
<comment type="caution">
    <text evidence="1">The sequence shown here is derived from an EMBL/GenBank/DDBJ whole genome shotgun (WGS) entry which is preliminary data.</text>
</comment>
<dbReference type="NCBIfam" id="NF047352">
    <property type="entry name" value="P_loop_sacsin"/>
    <property type="match status" value="1"/>
</dbReference>
<keyword evidence="1" id="KW-0067">ATP-binding</keyword>